<reference evidence="8 9" key="1">
    <citation type="journal article" date="2014" name="Appl. Environ. Microbiol.">
        <title>Insights into the Microbial Degradation of Rubber and Gutta-Percha by Analysis of the Complete Genome of Nocardia nova SH22a.</title>
        <authorList>
            <person name="Luo Q."/>
            <person name="Hiessl S."/>
            <person name="Poehlein A."/>
            <person name="Daniel R."/>
            <person name="Steinbuchel A."/>
        </authorList>
    </citation>
    <scope>NUCLEOTIDE SEQUENCE [LARGE SCALE GENOMIC DNA]</scope>
    <source>
        <strain evidence="8">SH22a</strain>
    </source>
</reference>
<evidence type="ECO:0000256" key="4">
    <source>
        <dbReference type="ARBA" id="ARBA00022827"/>
    </source>
</evidence>
<protein>
    <submittedName>
        <fullName evidence="8">FAD-containing monooxygenase EthA</fullName>
        <ecNumber evidence="8">1.14.13.-</ecNumber>
    </submittedName>
</protein>
<evidence type="ECO:0000256" key="6">
    <source>
        <dbReference type="ARBA" id="ARBA00023002"/>
    </source>
</evidence>
<proteinExistence type="inferred from homology"/>
<dbReference type="InterPro" id="IPR051820">
    <property type="entry name" value="FAD-binding_MO"/>
</dbReference>
<dbReference type="PATRIC" id="fig|1415166.3.peg.5342"/>
<dbReference type="EC" id="1.14.13.-" evidence="8"/>
<keyword evidence="4" id="KW-0274">FAD</keyword>
<comment type="cofactor">
    <cofactor evidence="1">
        <name>FAD</name>
        <dbReference type="ChEBI" id="CHEBI:57692"/>
    </cofactor>
</comment>
<sequence>MSTPEPTEVDVLVIGAGLSGIDAAYRLQTDCPGKTFAILEGRTALGGTWDLFRYPGIRSDSDMFTLGYPFRPWERPNAIAEGAEILTYLQDTAREFGIDRRIRYDRHVTSASWSSATASWTVTAAGADTTHTYTCRFLYVCTGYYSYAAGHTPDFPGRDRFRGTVIHPQHWPEDLDCSGKRVVVIGSGATAVTLVPALAHTAAHVTMVQRSPTYVSVAPAADPMMRALNPILSKRQLANAVRWRNLLLGTIFYQFTRRCPDHARALLRKVTERQLAGSSVPADPHFTPAYAPWDQRVCLAPEGDLFRALSSERASIVTDRIASFTESGIALESGGHVDADIVVTATGLRVVAAGDIDVTVDGASVALRDTFAYRGVMYSGLPNFGWCLGYTNASWTLRADLSSRYMCRVINHLDATGHDFAVPVLGEHRPVPRPLLGLTSGYVRRAEQVLPKQSDRAPWLMRQNYLLDGLEFGHRTRAPMPA</sequence>
<dbReference type="eggNOG" id="COG2072">
    <property type="taxonomic scope" value="Bacteria"/>
</dbReference>
<evidence type="ECO:0000256" key="1">
    <source>
        <dbReference type="ARBA" id="ARBA00001974"/>
    </source>
</evidence>
<dbReference type="GO" id="GO:0050660">
    <property type="term" value="F:flavin adenine dinucleotide binding"/>
    <property type="evidence" value="ECO:0007669"/>
    <property type="project" value="InterPro"/>
</dbReference>
<dbReference type="Proteomes" id="UP000019150">
    <property type="component" value="Chromosome"/>
</dbReference>
<dbReference type="InterPro" id="IPR036188">
    <property type="entry name" value="FAD/NAD-bd_sf"/>
</dbReference>
<dbReference type="PANTHER" id="PTHR43872:SF1">
    <property type="entry name" value="MONOOXYGENASE, PUTATIVE (AFU_ORTHOLOGUE AFUA_8G02570)-RELATED"/>
    <property type="match status" value="1"/>
</dbReference>
<dbReference type="Pfam" id="PF00743">
    <property type="entry name" value="FMO-like"/>
    <property type="match status" value="1"/>
</dbReference>
<dbReference type="EMBL" id="CP006850">
    <property type="protein sequence ID" value="AHH19965.1"/>
    <property type="molecule type" value="Genomic_DNA"/>
</dbReference>
<dbReference type="KEGG" id="nno:NONO_c51810"/>
<dbReference type="SUPFAM" id="SSF51905">
    <property type="entry name" value="FAD/NAD(P)-binding domain"/>
    <property type="match status" value="2"/>
</dbReference>
<dbReference type="GO" id="GO:0050661">
    <property type="term" value="F:NADP binding"/>
    <property type="evidence" value="ECO:0007669"/>
    <property type="project" value="InterPro"/>
</dbReference>
<dbReference type="GO" id="GO:0004499">
    <property type="term" value="F:N,N-dimethylaniline monooxygenase activity"/>
    <property type="evidence" value="ECO:0007669"/>
    <property type="project" value="InterPro"/>
</dbReference>
<keyword evidence="5" id="KW-0521">NADP</keyword>
<evidence type="ECO:0000256" key="2">
    <source>
        <dbReference type="ARBA" id="ARBA00010139"/>
    </source>
</evidence>
<comment type="similarity">
    <text evidence="2">Belongs to the FAD-binding monooxygenase family.</text>
</comment>
<dbReference type="Pfam" id="PF13450">
    <property type="entry name" value="NAD_binding_8"/>
    <property type="match status" value="1"/>
</dbReference>
<dbReference type="PRINTS" id="PR00368">
    <property type="entry name" value="FADPNR"/>
</dbReference>
<dbReference type="OrthoDB" id="5168853at2"/>
<keyword evidence="6 8" id="KW-0560">Oxidoreductase</keyword>
<evidence type="ECO:0000313" key="9">
    <source>
        <dbReference type="Proteomes" id="UP000019150"/>
    </source>
</evidence>
<evidence type="ECO:0000256" key="3">
    <source>
        <dbReference type="ARBA" id="ARBA00022630"/>
    </source>
</evidence>
<accession>W5TKU0</accession>
<dbReference type="InterPro" id="IPR020946">
    <property type="entry name" value="Flavin_mOase-like"/>
</dbReference>
<dbReference type="PANTHER" id="PTHR43872">
    <property type="entry name" value="MONOOXYGENASE, PUTATIVE (AFU_ORTHOLOGUE AFUA_8G02570)-RELATED"/>
    <property type="match status" value="1"/>
</dbReference>
<evidence type="ECO:0000313" key="8">
    <source>
        <dbReference type="EMBL" id="AHH19965.1"/>
    </source>
</evidence>
<evidence type="ECO:0000256" key="7">
    <source>
        <dbReference type="ARBA" id="ARBA00023033"/>
    </source>
</evidence>
<dbReference type="STRING" id="1415166.NONO_c51810"/>
<organism evidence="8 9">
    <name type="scientific">Nocardia nova SH22a</name>
    <dbReference type="NCBI Taxonomy" id="1415166"/>
    <lineage>
        <taxon>Bacteria</taxon>
        <taxon>Bacillati</taxon>
        <taxon>Actinomycetota</taxon>
        <taxon>Actinomycetes</taxon>
        <taxon>Mycobacteriales</taxon>
        <taxon>Nocardiaceae</taxon>
        <taxon>Nocardia</taxon>
    </lineage>
</organism>
<dbReference type="RefSeq" id="WP_025351350.1">
    <property type="nucleotide sequence ID" value="NZ_CP006850.1"/>
</dbReference>
<dbReference type="PRINTS" id="PR00411">
    <property type="entry name" value="PNDRDTASEI"/>
</dbReference>
<keyword evidence="9" id="KW-1185">Reference proteome</keyword>
<gene>
    <name evidence="8" type="primary">ethA</name>
    <name evidence="8" type="ORF">NONO_c51810</name>
</gene>
<keyword evidence="7 8" id="KW-0503">Monooxygenase</keyword>
<evidence type="ECO:0000256" key="5">
    <source>
        <dbReference type="ARBA" id="ARBA00022857"/>
    </source>
</evidence>
<dbReference type="Gene3D" id="3.50.50.60">
    <property type="entry name" value="FAD/NAD(P)-binding domain"/>
    <property type="match status" value="2"/>
</dbReference>
<dbReference type="AlphaFoldDB" id="W5TKU0"/>
<name>W5TKU0_9NOCA</name>
<dbReference type="HOGENOM" id="CLU_032067_2_0_11"/>
<dbReference type="FunFam" id="3.50.50.60:FF:000228">
    <property type="entry name" value="FAD-containing monooxygenase EthA"/>
    <property type="match status" value="1"/>
</dbReference>
<keyword evidence="3" id="KW-0285">Flavoprotein</keyword>